<dbReference type="EMBL" id="SJSN01000012">
    <property type="protein sequence ID" value="TCD05904.1"/>
    <property type="molecule type" value="Genomic_DNA"/>
</dbReference>
<dbReference type="Proteomes" id="UP000291485">
    <property type="component" value="Unassembled WGS sequence"/>
</dbReference>
<proteinExistence type="predicted"/>
<accession>A0A4R0P2G1</accession>
<reference evidence="1 2" key="1">
    <citation type="submission" date="2019-02" db="EMBL/GenBank/DDBJ databases">
        <title>Pedobacter sp. RP-3-11 sp. nov., isolated from Arctic soil.</title>
        <authorList>
            <person name="Dahal R.H."/>
        </authorList>
    </citation>
    <scope>NUCLEOTIDE SEQUENCE [LARGE SCALE GENOMIC DNA]</scope>
    <source>
        <strain evidence="1 2">RP-3-11</strain>
    </source>
</reference>
<sequence>MNEKNIFGTGKYEGWGNMFSRLHKDLYLVLDDAWDIPLNGDKGYYGSLIVDSGRFPTLLGQTPAQKLAALTKKTKALGWKGLGLWICAQKAPNLQIENDTTYWTERLNWMKDAGISYWKVDWGKDSKSAEWRTWLTELGKKVAPALIIEQAMTPTTMATAEVYRTYDVENVISIPHTIDRVSKLLTALPKGQAVSIINCEDEPYIAVGLGCAIGIMRHSYNGNLPTGVQDHAFPPVGKDLKSSLDEETRAVLWHRIALPFGIDKTDFYIDTAILHDYWTMKTNETWLKSHDKDGYKNAWQAPAIITRGLEKPTVVIKTGAFAPYILASKYPNGAIAVASLGRTIDREYLKPKADVTLKIDALDKPFGIFGHYSSLTLQLDRPISFTRVLAQDLAGEIPVDITKQIITNGNKVTIPGALIDRVGLSAATNGDKSEPGMLLVFQK</sequence>
<dbReference type="OrthoDB" id="1031181at2"/>
<evidence type="ECO:0000313" key="1">
    <source>
        <dbReference type="EMBL" id="TCD05904.1"/>
    </source>
</evidence>
<gene>
    <name evidence="1" type="ORF">EZ449_15710</name>
</gene>
<dbReference type="InterPro" id="IPR017853">
    <property type="entry name" value="GH"/>
</dbReference>
<dbReference type="Gene3D" id="3.20.20.70">
    <property type="entry name" value="Aldolase class I"/>
    <property type="match status" value="1"/>
</dbReference>
<organism evidence="1 2">
    <name type="scientific">Pedobacter frigidisoli</name>
    <dbReference type="NCBI Taxonomy" id="2530455"/>
    <lineage>
        <taxon>Bacteria</taxon>
        <taxon>Pseudomonadati</taxon>
        <taxon>Bacteroidota</taxon>
        <taxon>Sphingobacteriia</taxon>
        <taxon>Sphingobacteriales</taxon>
        <taxon>Sphingobacteriaceae</taxon>
        <taxon>Pedobacter</taxon>
    </lineage>
</organism>
<dbReference type="InterPro" id="IPR013785">
    <property type="entry name" value="Aldolase_TIM"/>
</dbReference>
<protein>
    <recommendedName>
        <fullName evidence="3">Alpha-galactosidase</fullName>
    </recommendedName>
</protein>
<evidence type="ECO:0008006" key="3">
    <source>
        <dbReference type="Google" id="ProtNLM"/>
    </source>
</evidence>
<name>A0A4R0P2G1_9SPHI</name>
<dbReference type="SUPFAM" id="SSF51445">
    <property type="entry name" value="(Trans)glycosidases"/>
    <property type="match status" value="1"/>
</dbReference>
<evidence type="ECO:0000313" key="2">
    <source>
        <dbReference type="Proteomes" id="UP000291485"/>
    </source>
</evidence>
<dbReference type="AlphaFoldDB" id="A0A4R0P2G1"/>
<keyword evidence="2" id="KW-1185">Reference proteome</keyword>
<comment type="caution">
    <text evidence="1">The sequence shown here is derived from an EMBL/GenBank/DDBJ whole genome shotgun (WGS) entry which is preliminary data.</text>
</comment>